<dbReference type="AlphaFoldDB" id="A0AAV1RQ34"/>
<proteinExistence type="predicted"/>
<protein>
    <recommendedName>
        <fullName evidence="1">UTP25 C-terminal domain-containing protein</fullName>
    </recommendedName>
</protein>
<feature type="domain" description="UTP25 C-terminal" evidence="1">
    <location>
        <begin position="2"/>
        <end position="191"/>
    </location>
</feature>
<dbReference type="GO" id="GO:0032040">
    <property type="term" value="C:small-subunit processome"/>
    <property type="evidence" value="ECO:0007669"/>
    <property type="project" value="TreeGrafter"/>
</dbReference>
<name>A0AAV1RQ34_9ROSI</name>
<dbReference type="InterPro" id="IPR010678">
    <property type="entry name" value="UTP25"/>
</dbReference>
<sequence>MRFGANTVAEADNARLEYFVQKVFPKIKDSDEGGIMLFISSYYEYVRLRNFLKSQNASFCLLGDYTEPRDVTRIRNWFRKGEKKIMLYTERFHFYRRYKIGGVRNLIIYSLPQRKEFFPEVSVSCKIGYFFSHWSANSLKLNFEVVNMLEGADDMTCTVLFSQFDQLQLERIVGTTSARRMITSEKGVFVFC</sequence>
<dbReference type="EMBL" id="CAWUPB010001087">
    <property type="protein sequence ID" value="CAK7337528.1"/>
    <property type="molecule type" value="Genomic_DNA"/>
</dbReference>
<dbReference type="GO" id="GO:0034511">
    <property type="term" value="F:U3 snoRNA binding"/>
    <property type="evidence" value="ECO:0007669"/>
    <property type="project" value="InterPro"/>
</dbReference>
<evidence type="ECO:0000313" key="2">
    <source>
        <dbReference type="EMBL" id="CAK7337528.1"/>
    </source>
</evidence>
<accession>A0AAV1RQ34</accession>
<dbReference type="Pfam" id="PF06862">
    <property type="entry name" value="Utp25_C"/>
    <property type="match status" value="1"/>
</dbReference>
<dbReference type="PANTHER" id="PTHR12933">
    <property type="entry name" value="ORF PROTEIN-RELATED"/>
    <property type="match status" value="1"/>
</dbReference>
<comment type="caution">
    <text evidence="2">The sequence shown here is derived from an EMBL/GenBank/DDBJ whole genome shotgun (WGS) entry which is preliminary data.</text>
</comment>
<gene>
    <name evidence="2" type="ORF">DCAF_LOCUS12563</name>
</gene>
<keyword evidence="3" id="KW-1185">Reference proteome</keyword>
<dbReference type="Proteomes" id="UP001314170">
    <property type="component" value="Unassembled WGS sequence"/>
</dbReference>
<reference evidence="2 3" key="1">
    <citation type="submission" date="2024-01" db="EMBL/GenBank/DDBJ databases">
        <authorList>
            <person name="Waweru B."/>
        </authorList>
    </citation>
    <scope>NUCLEOTIDE SEQUENCE [LARGE SCALE GENOMIC DNA]</scope>
</reference>
<organism evidence="2 3">
    <name type="scientific">Dovyalis caffra</name>
    <dbReference type="NCBI Taxonomy" id="77055"/>
    <lineage>
        <taxon>Eukaryota</taxon>
        <taxon>Viridiplantae</taxon>
        <taxon>Streptophyta</taxon>
        <taxon>Embryophyta</taxon>
        <taxon>Tracheophyta</taxon>
        <taxon>Spermatophyta</taxon>
        <taxon>Magnoliopsida</taxon>
        <taxon>eudicotyledons</taxon>
        <taxon>Gunneridae</taxon>
        <taxon>Pentapetalae</taxon>
        <taxon>rosids</taxon>
        <taxon>fabids</taxon>
        <taxon>Malpighiales</taxon>
        <taxon>Salicaceae</taxon>
        <taxon>Flacourtieae</taxon>
        <taxon>Dovyalis</taxon>
    </lineage>
</organism>
<evidence type="ECO:0000313" key="3">
    <source>
        <dbReference type="Proteomes" id="UP001314170"/>
    </source>
</evidence>
<dbReference type="GO" id="GO:0000462">
    <property type="term" value="P:maturation of SSU-rRNA from tricistronic rRNA transcript (SSU-rRNA, 5.8S rRNA, LSU-rRNA)"/>
    <property type="evidence" value="ECO:0007669"/>
    <property type="project" value="TreeGrafter"/>
</dbReference>
<dbReference type="GO" id="GO:0019843">
    <property type="term" value="F:rRNA binding"/>
    <property type="evidence" value="ECO:0007669"/>
    <property type="project" value="TreeGrafter"/>
</dbReference>
<dbReference type="InterPro" id="IPR053939">
    <property type="entry name" value="UTP25_C"/>
</dbReference>
<evidence type="ECO:0000259" key="1">
    <source>
        <dbReference type="Pfam" id="PF06862"/>
    </source>
</evidence>
<dbReference type="PANTHER" id="PTHR12933:SF0">
    <property type="entry name" value="U3 SMALL NUCLEOLAR RNA-ASSOCIATED PROTEIN 25 HOMOLOG"/>
    <property type="match status" value="1"/>
</dbReference>